<evidence type="ECO:0000313" key="4">
    <source>
        <dbReference type="Proteomes" id="UP001302126"/>
    </source>
</evidence>
<reference evidence="3" key="2">
    <citation type="submission" date="2023-05" db="EMBL/GenBank/DDBJ databases">
        <authorList>
            <consortium name="Lawrence Berkeley National Laboratory"/>
            <person name="Steindorff A."/>
            <person name="Hensen N."/>
            <person name="Bonometti L."/>
            <person name="Westerberg I."/>
            <person name="Brannstrom I.O."/>
            <person name="Guillou S."/>
            <person name="Cros-Aarteil S."/>
            <person name="Calhoun S."/>
            <person name="Haridas S."/>
            <person name="Kuo A."/>
            <person name="Mondo S."/>
            <person name="Pangilinan J."/>
            <person name="Riley R."/>
            <person name="Labutti K."/>
            <person name="Andreopoulos B."/>
            <person name="Lipzen A."/>
            <person name="Chen C."/>
            <person name="Yanf M."/>
            <person name="Daum C."/>
            <person name="Ng V."/>
            <person name="Clum A."/>
            <person name="Ohm R."/>
            <person name="Martin F."/>
            <person name="Silar P."/>
            <person name="Natvig D."/>
            <person name="Lalanne C."/>
            <person name="Gautier V."/>
            <person name="Ament-Velasquez S.L."/>
            <person name="Kruys A."/>
            <person name="Hutchinson M.I."/>
            <person name="Powell A.J."/>
            <person name="Barry K."/>
            <person name="Miller A.N."/>
            <person name="Grigoriev I.V."/>
            <person name="Debuchy R."/>
            <person name="Gladieux P."/>
            <person name="Thoren M.H."/>
            <person name="Johannesson H."/>
        </authorList>
    </citation>
    <scope>NUCLEOTIDE SEQUENCE</scope>
    <source>
        <strain evidence="3">PSN309</strain>
    </source>
</reference>
<dbReference type="AlphaFoldDB" id="A0AAN7ADG6"/>
<dbReference type="GO" id="GO:0004674">
    <property type="term" value="F:protein serine/threonine kinase activity"/>
    <property type="evidence" value="ECO:0007669"/>
    <property type="project" value="TreeGrafter"/>
</dbReference>
<protein>
    <submittedName>
        <fullName evidence="3">Kinase-like domain-containing protein</fullName>
    </submittedName>
</protein>
<evidence type="ECO:0000259" key="2">
    <source>
        <dbReference type="PROSITE" id="PS50011"/>
    </source>
</evidence>
<dbReference type="PANTHER" id="PTHR24359">
    <property type="entry name" value="SERINE/THREONINE-PROTEIN KINASE SBK1"/>
    <property type="match status" value="1"/>
</dbReference>
<accession>A0AAN7ADG6</accession>
<gene>
    <name evidence="3" type="ORF">QBC35DRAFT_508610</name>
</gene>
<dbReference type="Proteomes" id="UP001302126">
    <property type="component" value="Unassembled WGS sequence"/>
</dbReference>
<feature type="region of interest" description="Disordered" evidence="1">
    <location>
        <begin position="1"/>
        <end position="23"/>
    </location>
</feature>
<dbReference type="PANTHER" id="PTHR24359:SF1">
    <property type="entry name" value="INHIBITOR OF NUCLEAR FACTOR KAPPA-B KINASE EPSILON SUBUNIT HOMOLOG 1-RELATED"/>
    <property type="match status" value="1"/>
</dbReference>
<dbReference type="EMBL" id="MU864573">
    <property type="protein sequence ID" value="KAK4183143.1"/>
    <property type="molecule type" value="Genomic_DNA"/>
</dbReference>
<organism evidence="3 4">
    <name type="scientific">Podospora australis</name>
    <dbReference type="NCBI Taxonomy" id="1536484"/>
    <lineage>
        <taxon>Eukaryota</taxon>
        <taxon>Fungi</taxon>
        <taxon>Dikarya</taxon>
        <taxon>Ascomycota</taxon>
        <taxon>Pezizomycotina</taxon>
        <taxon>Sordariomycetes</taxon>
        <taxon>Sordariomycetidae</taxon>
        <taxon>Sordariales</taxon>
        <taxon>Podosporaceae</taxon>
        <taxon>Podospora</taxon>
    </lineage>
</organism>
<evidence type="ECO:0000256" key="1">
    <source>
        <dbReference type="SAM" id="MobiDB-lite"/>
    </source>
</evidence>
<keyword evidence="4" id="KW-1185">Reference proteome</keyword>
<feature type="domain" description="Protein kinase" evidence="2">
    <location>
        <begin position="362"/>
        <end position="678"/>
    </location>
</feature>
<keyword evidence="3" id="KW-0418">Kinase</keyword>
<dbReference type="Gene3D" id="1.10.510.10">
    <property type="entry name" value="Transferase(Phosphotransferase) domain 1"/>
    <property type="match status" value="1"/>
</dbReference>
<proteinExistence type="predicted"/>
<dbReference type="SMART" id="SM00220">
    <property type="entry name" value="S_TKc"/>
    <property type="match status" value="1"/>
</dbReference>
<dbReference type="InterPro" id="IPR000719">
    <property type="entry name" value="Prot_kinase_dom"/>
</dbReference>
<reference evidence="3" key="1">
    <citation type="journal article" date="2023" name="Mol. Phylogenet. Evol.">
        <title>Genome-scale phylogeny and comparative genomics of the fungal order Sordariales.</title>
        <authorList>
            <person name="Hensen N."/>
            <person name="Bonometti L."/>
            <person name="Westerberg I."/>
            <person name="Brannstrom I.O."/>
            <person name="Guillou S."/>
            <person name="Cros-Aarteil S."/>
            <person name="Calhoun S."/>
            <person name="Haridas S."/>
            <person name="Kuo A."/>
            <person name="Mondo S."/>
            <person name="Pangilinan J."/>
            <person name="Riley R."/>
            <person name="LaButti K."/>
            <person name="Andreopoulos B."/>
            <person name="Lipzen A."/>
            <person name="Chen C."/>
            <person name="Yan M."/>
            <person name="Daum C."/>
            <person name="Ng V."/>
            <person name="Clum A."/>
            <person name="Steindorff A."/>
            <person name="Ohm R.A."/>
            <person name="Martin F."/>
            <person name="Silar P."/>
            <person name="Natvig D.O."/>
            <person name="Lalanne C."/>
            <person name="Gautier V."/>
            <person name="Ament-Velasquez S.L."/>
            <person name="Kruys A."/>
            <person name="Hutchinson M.I."/>
            <person name="Powell A.J."/>
            <person name="Barry K."/>
            <person name="Miller A.N."/>
            <person name="Grigoriev I.V."/>
            <person name="Debuchy R."/>
            <person name="Gladieux P."/>
            <person name="Hiltunen Thoren M."/>
            <person name="Johannesson H."/>
        </authorList>
    </citation>
    <scope>NUCLEOTIDE SEQUENCE</scope>
    <source>
        <strain evidence="3">PSN309</strain>
    </source>
</reference>
<feature type="compositionally biased region" description="Polar residues" evidence="1">
    <location>
        <begin position="1"/>
        <end position="10"/>
    </location>
</feature>
<dbReference type="GO" id="GO:0005524">
    <property type="term" value="F:ATP binding"/>
    <property type="evidence" value="ECO:0007669"/>
    <property type="project" value="InterPro"/>
</dbReference>
<sequence>MNDAALTTGSNEDRHGATSSDDGVRSCGILQDATFSSVPQTFAAAFADISMASPDTGIEISFLGGQFTDFSVSDTIDENADTLVLNSEPPQQTSPLGQVAKADLLSVAIRDLDSTTHQRAIPVHSVITDLGDALRHRRHKQCSKFDISSGKLNNKLSAAFRKVQNHDGPPSNFLPYPDILRLINPESVFEELKRSRRPRIRRSNTTLSIPSKKSPGGEPMKINLKGKGSAIKDLLVNTPIRSKIVRIICGIHDPKGTGEPQPTFQGIFAVLVLLDKSLAIRRFIKHRVCDDDLPLRFCGGKFYRRKDHELRHPLSCFRGWKDTFKRGFEKLHWQVKAPYFGRRENDSKPLHFSLDPEVVLPFTSLKQIGEGSHGRVFKVGIHKGHHDFHHARGRGQPSQDHSDSFALKELHMGGGEMAFHMETMVPKLLTDEKTEHLIPLRMTYQQHGKYYLLFDLAKSDLSEFWHRVNPNCSAGRKAALWLARECANLAHGLAQIHALAVASLSTTPTTLRTPRHGDVKAENVLAVYIPASSHGNPDHDNDEAVELFNYTLKISDFSLATAEPIKKPGNLSGQCTSPPEFATKREVLGNSCDIWALGCLFLMFIAWYFGGAELLNKLSLARNGGPRSGFHGDDRFFQIKKDVSNTRQAVAEVKPEIIEFVKQLRKHERCSPYFHDFLDLIQNGMLVVEEEEVGDVNEPSTRRREKCDVIYKRLSNMYEHCKKDKAYAFGVSV</sequence>
<dbReference type="InterPro" id="IPR011009">
    <property type="entry name" value="Kinase-like_dom_sf"/>
</dbReference>
<keyword evidence="3" id="KW-0808">Transferase</keyword>
<name>A0AAN7ADG6_9PEZI</name>
<dbReference type="SUPFAM" id="SSF56112">
    <property type="entry name" value="Protein kinase-like (PK-like)"/>
    <property type="match status" value="1"/>
</dbReference>
<evidence type="ECO:0000313" key="3">
    <source>
        <dbReference type="EMBL" id="KAK4183143.1"/>
    </source>
</evidence>
<dbReference type="PROSITE" id="PS50011">
    <property type="entry name" value="PROTEIN_KINASE_DOM"/>
    <property type="match status" value="1"/>
</dbReference>
<comment type="caution">
    <text evidence="3">The sequence shown here is derived from an EMBL/GenBank/DDBJ whole genome shotgun (WGS) entry which is preliminary data.</text>
</comment>